<evidence type="ECO:0000313" key="3">
    <source>
        <dbReference type="EMBL" id="NMC61584.1"/>
    </source>
</evidence>
<dbReference type="Pfam" id="PF06429">
    <property type="entry name" value="Flg_bbr_C"/>
    <property type="match status" value="1"/>
</dbReference>
<sequence length="75" mass="8213">MIDKILDTARNGMIEALRRSSQSAENISRAFTTDNYGDPTGDIIDIKMSSQSYTANAKVLQTADEMTKSVLDLLA</sequence>
<evidence type="ECO:0000313" key="4">
    <source>
        <dbReference type="Proteomes" id="UP000524246"/>
    </source>
</evidence>
<feature type="domain" description="Flagellar basal-body/hook protein C-terminal" evidence="2">
    <location>
        <begin position="48"/>
        <end position="73"/>
    </location>
</feature>
<dbReference type="Proteomes" id="UP000524246">
    <property type="component" value="Unassembled WGS sequence"/>
</dbReference>
<comment type="caution">
    <text evidence="3">The sequence shown here is derived from an EMBL/GenBank/DDBJ whole genome shotgun (WGS) entry which is preliminary data.</text>
</comment>
<organism evidence="3 4">
    <name type="scientific">SAR324 cluster bacterium</name>
    <dbReference type="NCBI Taxonomy" id="2024889"/>
    <lineage>
        <taxon>Bacteria</taxon>
        <taxon>Deltaproteobacteria</taxon>
        <taxon>SAR324 cluster</taxon>
    </lineage>
</organism>
<comment type="similarity">
    <text evidence="1">Belongs to the flagella basal body rod proteins family.</text>
</comment>
<dbReference type="AlphaFoldDB" id="A0A7X9FPS7"/>
<protein>
    <submittedName>
        <fullName evidence="3">Flagellar hook protein FlgE</fullName>
    </submittedName>
</protein>
<evidence type="ECO:0000256" key="1">
    <source>
        <dbReference type="ARBA" id="ARBA00009677"/>
    </source>
</evidence>
<reference evidence="3 4" key="1">
    <citation type="journal article" date="2020" name="Biotechnol. Biofuels">
        <title>New insights from the biogas microbiome by comprehensive genome-resolved metagenomics of nearly 1600 species originating from multiple anaerobic digesters.</title>
        <authorList>
            <person name="Campanaro S."/>
            <person name="Treu L."/>
            <person name="Rodriguez-R L.M."/>
            <person name="Kovalovszki A."/>
            <person name="Ziels R.M."/>
            <person name="Maus I."/>
            <person name="Zhu X."/>
            <person name="Kougias P.G."/>
            <person name="Basile A."/>
            <person name="Luo G."/>
            <person name="Schluter A."/>
            <person name="Konstantinidis K.T."/>
            <person name="Angelidaki I."/>
        </authorList>
    </citation>
    <scope>NUCLEOTIDE SEQUENCE [LARGE SCALE GENOMIC DNA]</scope>
    <source>
        <strain evidence="3">AS27yjCOA_65</strain>
    </source>
</reference>
<dbReference type="InterPro" id="IPR010930">
    <property type="entry name" value="Flg_bb/hook_C_dom"/>
</dbReference>
<evidence type="ECO:0000259" key="2">
    <source>
        <dbReference type="Pfam" id="PF06429"/>
    </source>
</evidence>
<proteinExistence type="inferred from homology"/>
<keyword evidence="3" id="KW-0282">Flagellum</keyword>
<accession>A0A7X9FPS7</accession>
<gene>
    <name evidence="3" type="ORF">GYA55_00295</name>
</gene>
<name>A0A7X9FPS7_9DELT</name>
<keyword evidence="3" id="KW-0966">Cell projection</keyword>
<dbReference type="EMBL" id="JAAZON010000011">
    <property type="protein sequence ID" value="NMC61584.1"/>
    <property type="molecule type" value="Genomic_DNA"/>
</dbReference>
<keyword evidence="3" id="KW-0969">Cilium</keyword>